<name>A0A3P7Z9I3_HELPZ</name>
<sequence>MSQFFRLKKANSPKRHSIRSHVAQGMSIAGQAIPPAAANMMEMRYSCELEQKAEELIASCPEILEPAPLKNLEYNVDVVKEIDITTAFKTMMNAETTRLGCAIKLCGLKFYISCYYGDKLATDGLAIYHNGEPCSECPTEKLCPDGLCFS</sequence>
<dbReference type="EMBL" id="UZAH01026929">
    <property type="protein sequence ID" value="VDO86839.1"/>
    <property type="molecule type" value="Genomic_DNA"/>
</dbReference>
<dbReference type="Gene3D" id="3.40.33.10">
    <property type="entry name" value="CAP"/>
    <property type="match status" value="2"/>
</dbReference>
<dbReference type="Proteomes" id="UP000050761">
    <property type="component" value="Unassembled WGS sequence"/>
</dbReference>
<dbReference type="InterPro" id="IPR014044">
    <property type="entry name" value="CAP_dom"/>
</dbReference>
<gene>
    <name evidence="2" type="ORF">HPBE_LOCUS10934</name>
</gene>
<evidence type="ECO:0000313" key="4">
    <source>
        <dbReference type="WBParaSite" id="HPBE_0001093301-mRNA-1"/>
    </source>
</evidence>
<dbReference type="InterPro" id="IPR035940">
    <property type="entry name" value="CAP_sf"/>
</dbReference>
<dbReference type="SMART" id="SM00198">
    <property type="entry name" value="SCP"/>
    <property type="match status" value="1"/>
</dbReference>
<dbReference type="SUPFAM" id="SSF55797">
    <property type="entry name" value="PR-1-like"/>
    <property type="match status" value="1"/>
</dbReference>
<dbReference type="OrthoDB" id="5876828at2759"/>
<accession>A0A3P7Z9I3</accession>
<organism evidence="2">
    <name type="scientific">Heligmosomoides polygyrus</name>
    <name type="common">Parasitic roundworm</name>
    <dbReference type="NCBI Taxonomy" id="6339"/>
    <lineage>
        <taxon>Eukaryota</taxon>
        <taxon>Metazoa</taxon>
        <taxon>Ecdysozoa</taxon>
        <taxon>Nematoda</taxon>
        <taxon>Chromadorea</taxon>
        <taxon>Rhabditida</taxon>
        <taxon>Rhabditina</taxon>
        <taxon>Rhabditomorpha</taxon>
        <taxon>Strongyloidea</taxon>
        <taxon>Heligmosomidae</taxon>
        <taxon>Heligmosomoides</taxon>
    </lineage>
</organism>
<proteinExistence type="predicted"/>
<dbReference type="AlphaFoldDB" id="A0A3P7Z9I3"/>
<reference evidence="4" key="2">
    <citation type="submission" date="2019-09" db="UniProtKB">
        <authorList>
            <consortium name="WormBaseParasite"/>
        </authorList>
    </citation>
    <scope>IDENTIFICATION</scope>
</reference>
<reference evidence="2 3" key="1">
    <citation type="submission" date="2018-11" db="EMBL/GenBank/DDBJ databases">
        <authorList>
            <consortium name="Pathogen Informatics"/>
        </authorList>
    </citation>
    <scope>NUCLEOTIDE SEQUENCE [LARGE SCALE GENOMIC DNA]</scope>
</reference>
<evidence type="ECO:0000259" key="1">
    <source>
        <dbReference type="SMART" id="SM00198"/>
    </source>
</evidence>
<protein>
    <submittedName>
        <fullName evidence="4">SCP domain-containing protein</fullName>
    </submittedName>
</protein>
<evidence type="ECO:0000313" key="2">
    <source>
        <dbReference type="EMBL" id="VDO86839.1"/>
    </source>
</evidence>
<dbReference type="WBParaSite" id="HPBE_0001093301-mRNA-1">
    <property type="protein sequence ID" value="HPBE_0001093301-mRNA-1"/>
    <property type="gene ID" value="HPBE_0001093301"/>
</dbReference>
<keyword evidence="3" id="KW-1185">Reference proteome</keyword>
<dbReference type="CDD" id="cd05380">
    <property type="entry name" value="CAP_euk"/>
    <property type="match status" value="1"/>
</dbReference>
<feature type="domain" description="SCP" evidence="1">
    <location>
        <begin position="7"/>
        <end position="121"/>
    </location>
</feature>
<evidence type="ECO:0000313" key="3">
    <source>
        <dbReference type="Proteomes" id="UP000050761"/>
    </source>
</evidence>